<dbReference type="Proteomes" id="UP000653411">
    <property type="component" value="Unassembled WGS sequence"/>
</dbReference>
<protein>
    <submittedName>
        <fullName evidence="1">Uncharacterized protein</fullName>
    </submittedName>
</protein>
<accession>A0A918CWA3</accession>
<organism evidence="1 2">
    <name type="scientific">Streptomyces fuscichromogenes</name>
    <dbReference type="NCBI Taxonomy" id="1324013"/>
    <lineage>
        <taxon>Bacteria</taxon>
        <taxon>Bacillati</taxon>
        <taxon>Actinomycetota</taxon>
        <taxon>Actinomycetes</taxon>
        <taxon>Kitasatosporales</taxon>
        <taxon>Streptomycetaceae</taxon>
        <taxon>Streptomyces</taxon>
    </lineage>
</organism>
<reference evidence="1" key="1">
    <citation type="journal article" date="2014" name="Int. J. Syst. Evol. Microbiol.">
        <title>Complete genome sequence of Corynebacterium casei LMG S-19264T (=DSM 44701T), isolated from a smear-ripened cheese.</title>
        <authorList>
            <consortium name="US DOE Joint Genome Institute (JGI-PGF)"/>
            <person name="Walter F."/>
            <person name="Albersmeier A."/>
            <person name="Kalinowski J."/>
            <person name="Ruckert C."/>
        </authorList>
    </citation>
    <scope>NUCLEOTIDE SEQUENCE</scope>
    <source>
        <strain evidence="1">CGMCC 4.7110</strain>
    </source>
</reference>
<gene>
    <name evidence="1" type="ORF">GCM10011578_084590</name>
</gene>
<dbReference type="AlphaFoldDB" id="A0A918CWA3"/>
<evidence type="ECO:0000313" key="1">
    <source>
        <dbReference type="EMBL" id="GGN38798.1"/>
    </source>
</evidence>
<reference evidence="1" key="2">
    <citation type="submission" date="2020-09" db="EMBL/GenBank/DDBJ databases">
        <authorList>
            <person name="Sun Q."/>
            <person name="Zhou Y."/>
        </authorList>
    </citation>
    <scope>NUCLEOTIDE SEQUENCE</scope>
    <source>
        <strain evidence="1">CGMCC 4.7110</strain>
    </source>
</reference>
<sequence>MCRQSATVCLVRSPTRQHRVTGALAERLVTLADTRCRRGKRHPFVAVLLIAPPSRGERGEEHRGDR</sequence>
<evidence type="ECO:0000313" key="2">
    <source>
        <dbReference type="Proteomes" id="UP000653411"/>
    </source>
</evidence>
<proteinExistence type="predicted"/>
<keyword evidence="2" id="KW-1185">Reference proteome</keyword>
<name>A0A918CWA3_9ACTN</name>
<comment type="caution">
    <text evidence="1">The sequence shown here is derived from an EMBL/GenBank/DDBJ whole genome shotgun (WGS) entry which is preliminary data.</text>
</comment>
<dbReference type="EMBL" id="BMML01000028">
    <property type="protein sequence ID" value="GGN38798.1"/>
    <property type="molecule type" value="Genomic_DNA"/>
</dbReference>